<accession>A0A1S1WSK7</accession>
<comment type="caution">
    <text evidence="3">The sequence shown here is derived from an EMBL/GenBank/DDBJ whole genome shotgun (WGS) entry which is preliminary data.</text>
</comment>
<gene>
    <name evidence="3" type="ORF">BI347_20510</name>
</gene>
<evidence type="ECO:0000256" key="1">
    <source>
        <dbReference type="SAM" id="MobiDB-lite"/>
    </source>
</evidence>
<feature type="region of interest" description="Disordered" evidence="1">
    <location>
        <begin position="229"/>
        <end position="260"/>
    </location>
</feature>
<dbReference type="AlphaFoldDB" id="A0A1S1WSK7"/>
<organism evidence="3 4">
    <name type="scientific">Chromobacterium sphagni</name>
    <dbReference type="NCBI Taxonomy" id="1903179"/>
    <lineage>
        <taxon>Bacteria</taxon>
        <taxon>Pseudomonadati</taxon>
        <taxon>Pseudomonadota</taxon>
        <taxon>Betaproteobacteria</taxon>
        <taxon>Neisseriales</taxon>
        <taxon>Chromobacteriaceae</taxon>
        <taxon>Chromobacterium</taxon>
    </lineage>
</organism>
<feature type="domain" description="Polyvalent protein metallopeptidase" evidence="2">
    <location>
        <begin position="67"/>
        <end position="162"/>
    </location>
</feature>
<sequence length="565" mass="60489">MRLAPGARAGLLVFARPLPEPAGGQPAFTLKGCSVFNAAQILGLPPLMQPQRLAQAGGGQLSHLVGAILGELGVREETGGTAAIYDPIGEIIRVPQAGYFRNMREYHAARLRKAAQWAAHSEDRPRSQRRRPHAPEDPLEELWAHIVSAILMGMIGFGADISPDSRQLGASIPLLQGIREIGFMEWFHGAHQVEQVLDWLAQLSPTLSRLLEIEQQLIHGNLLSAGDAPPVFTPQPAAAAPDEQPAGNPSSDDAESAREMAREAGRHALLMDVALLTAPELAHQLAGHFGVQEVLAEIDAAIHDRFQNWAQGAILGGEFDGLQLKASELFGAFLQERESDVLGLLGKGGELQRQARMAGALDALSAVASGPSMKMVAPDAGQPPATAAREIAIQPFRDDKGGWLKVGHQDVIELGLVPQLSDEDSRMTPSAVYLAFRENAPLCDAQRLMDAVAAAGWKIQFLPYVESRDSQIRSYASFFAPLVGYMPKIGDKLKLVEGVASISSKSSSGGWVVSFDDASKQRALSSGRFYDFIEAVIEGDFIGHPAAAPSSKAARPALDDASLCF</sequence>
<reference evidence="3 4" key="1">
    <citation type="submission" date="2016-09" db="EMBL/GenBank/DDBJ databases">
        <title>Chromobacterium muskegensis sp. nov., an insecticidal bacterium isolated from Sphagnum bogs.</title>
        <authorList>
            <person name="Sparks M.E."/>
            <person name="Blackburn M.B."/>
            <person name="Gundersen-Rindal D.E."/>
            <person name="Mitchell A."/>
            <person name="Farrar R."/>
            <person name="Kuhar D."/>
        </authorList>
    </citation>
    <scope>NUCLEOTIDE SEQUENCE [LARGE SCALE GENOMIC DNA]</scope>
    <source>
        <strain evidence="3 4">37-2</strain>
    </source>
</reference>
<evidence type="ECO:0000259" key="2">
    <source>
        <dbReference type="Pfam" id="PF18818"/>
    </source>
</evidence>
<dbReference type="InterPro" id="IPR041459">
    <property type="entry name" value="MPTase-PolyVal"/>
</dbReference>
<dbReference type="EMBL" id="MKCS01000004">
    <property type="protein sequence ID" value="OHX10193.1"/>
    <property type="molecule type" value="Genomic_DNA"/>
</dbReference>
<dbReference type="Proteomes" id="UP000180088">
    <property type="component" value="Unassembled WGS sequence"/>
</dbReference>
<evidence type="ECO:0000313" key="4">
    <source>
        <dbReference type="Proteomes" id="UP000180088"/>
    </source>
</evidence>
<feature type="region of interest" description="Disordered" evidence="1">
    <location>
        <begin position="117"/>
        <end position="136"/>
    </location>
</feature>
<feature type="compositionally biased region" description="Low complexity" evidence="1">
    <location>
        <begin position="234"/>
        <end position="246"/>
    </location>
</feature>
<evidence type="ECO:0000313" key="3">
    <source>
        <dbReference type="EMBL" id="OHX10193.1"/>
    </source>
</evidence>
<protein>
    <recommendedName>
        <fullName evidence="2">Polyvalent protein metallopeptidase domain-containing protein</fullName>
    </recommendedName>
</protein>
<dbReference type="Pfam" id="PF18818">
    <property type="entry name" value="MPTase-PolyVal"/>
    <property type="match status" value="1"/>
</dbReference>
<dbReference type="STRING" id="1903179.BI347_20510"/>
<name>A0A1S1WSK7_9NEIS</name>
<proteinExistence type="predicted"/>